<reference evidence="1 2" key="1">
    <citation type="submission" date="2021-06" db="EMBL/GenBank/DDBJ databases">
        <title>Caerostris extrusa draft genome.</title>
        <authorList>
            <person name="Kono N."/>
            <person name="Arakawa K."/>
        </authorList>
    </citation>
    <scope>NUCLEOTIDE SEQUENCE [LARGE SCALE GENOMIC DNA]</scope>
</reference>
<comment type="caution">
    <text evidence="1">The sequence shown here is derived from an EMBL/GenBank/DDBJ whole genome shotgun (WGS) entry which is preliminary data.</text>
</comment>
<evidence type="ECO:0000313" key="2">
    <source>
        <dbReference type="Proteomes" id="UP001054945"/>
    </source>
</evidence>
<dbReference type="AlphaFoldDB" id="A0AAV4PMP9"/>
<dbReference type="Proteomes" id="UP001054945">
    <property type="component" value="Unassembled WGS sequence"/>
</dbReference>
<evidence type="ECO:0000313" key="1">
    <source>
        <dbReference type="EMBL" id="GIX96477.1"/>
    </source>
</evidence>
<organism evidence="1 2">
    <name type="scientific">Caerostris extrusa</name>
    <name type="common">Bark spider</name>
    <name type="synonym">Caerostris bankana</name>
    <dbReference type="NCBI Taxonomy" id="172846"/>
    <lineage>
        <taxon>Eukaryota</taxon>
        <taxon>Metazoa</taxon>
        <taxon>Ecdysozoa</taxon>
        <taxon>Arthropoda</taxon>
        <taxon>Chelicerata</taxon>
        <taxon>Arachnida</taxon>
        <taxon>Araneae</taxon>
        <taxon>Araneomorphae</taxon>
        <taxon>Entelegynae</taxon>
        <taxon>Araneoidea</taxon>
        <taxon>Araneidae</taxon>
        <taxon>Caerostris</taxon>
    </lineage>
</organism>
<sequence>MITVAYPHIMKNNPEITIEMQIPTIDQLICYPTVEQYYLDKNILKPTICHQTCSSSIHKQTCNSPSEPTPTILIKFGKPN</sequence>
<proteinExistence type="predicted"/>
<name>A0AAV4PMP9_CAEEX</name>
<accession>A0AAV4PMP9</accession>
<protein>
    <submittedName>
        <fullName evidence="1">Uncharacterized protein</fullName>
    </submittedName>
</protein>
<dbReference type="EMBL" id="BPLR01004655">
    <property type="protein sequence ID" value="GIX96477.1"/>
    <property type="molecule type" value="Genomic_DNA"/>
</dbReference>
<keyword evidence="2" id="KW-1185">Reference proteome</keyword>
<gene>
    <name evidence="1" type="ORF">CEXT_182131</name>
</gene>